<dbReference type="PROSITE" id="PS50043">
    <property type="entry name" value="HTH_LUXR_2"/>
    <property type="match status" value="1"/>
</dbReference>
<keyword evidence="3 8" id="KW-0238">DNA-binding</keyword>
<dbReference type="Pfam" id="PF00072">
    <property type="entry name" value="Response_reg"/>
    <property type="match status" value="1"/>
</dbReference>
<evidence type="ECO:0000256" key="1">
    <source>
        <dbReference type="ARBA" id="ARBA00022553"/>
    </source>
</evidence>
<evidence type="ECO:0000313" key="8">
    <source>
        <dbReference type="EMBL" id="SHK90227.1"/>
    </source>
</evidence>
<dbReference type="InterPro" id="IPR039420">
    <property type="entry name" value="WalR-like"/>
</dbReference>
<dbReference type="GO" id="GO:0003677">
    <property type="term" value="F:DNA binding"/>
    <property type="evidence" value="ECO:0007669"/>
    <property type="project" value="UniProtKB-KW"/>
</dbReference>
<dbReference type="PRINTS" id="PR00038">
    <property type="entry name" value="HTHLUXR"/>
</dbReference>
<dbReference type="Pfam" id="PF00196">
    <property type="entry name" value="GerE"/>
    <property type="match status" value="1"/>
</dbReference>
<proteinExistence type="predicted"/>
<dbReference type="EMBL" id="FRAA01000011">
    <property type="protein sequence ID" value="SHK90227.1"/>
    <property type="molecule type" value="Genomic_DNA"/>
</dbReference>
<dbReference type="CDD" id="cd06170">
    <property type="entry name" value="LuxR_C_like"/>
    <property type="match status" value="1"/>
</dbReference>
<feature type="domain" description="Response regulatory" evidence="7">
    <location>
        <begin position="5"/>
        <end position="121"/>
    </location>
</feature>
<protein>
    <submittedName>
        <fullName evidence="8">DNA-binding response regulator, NarL/FixJ family, contains REC and HTH domains</fullName>
    </submittedName>
</protein>
<dbReference type="PANTHER" id="PTHR43214">
    <property type="entry name" value="TWO-COMPONENT RESPONSE REGULATOR"/>
    <property type="match status" value="1"/>
</dbReference>
<dbReference type="InterPro" id="IPR000792">
    <property type="entry name" value="Tscrpt_reg_LuxR_C"/>
</dbReference>
<evidence type="ECO:0000256" key="3">
    <source>
        <dbReference type="ARBA" id="ARBA00023125"/>
    </source>
</evidence>
<dbReference type="InterPro" id="IPR016032">
    <property type="entry name" value="Sig_transdc_resp-reg_C-effctor"/>
</dbReference>
<dbReference type="SMART" id="SM00421">
    <property type="entry name" value="HTH_LUXR"/>
    <property type="match status" value="1"/>
</dbReference>
<name>A0A1M6W963_REIAG</name>
<reference evidence="9" key="1">
    <citation type="submission" date="2016-11" db="EMBL/GenBank/DDBJ databases">
        <authorList>
            <person name="Varghese N."/>
            <person name="Submissions S."/>
        </authorList>
    </citation>
    <scope>NUCLEOTIDE SEQUENCE [LARGE SCALE GENOMIC DNA]</scope>
    <source>
        <strain evidence="9">DSM 26134</strain>
    </source>
</reference>
<dbReference type="AlphaFoldDB" id="A0A1M6W963"/>
<evidence type="ECO:0000256" key="2">
    <source>
        <dbReference type="ARBA" id="ARBA00023015"/>
    </source>
</evidence>
<dbReference type="InterPro" id="IPR058245">
    <property type="entry name" value="NreC/VraR/RcsB-like_REC"/>
</dbReference>
<dbReference type="RefSeq" id="WP_073125295.1">
    <property type="nucleotide sequence ID" value="NZ_FRAA01000011.1"/>
</dbReference>
<dbReference type="Gene3D" id="3.40.50.2300">
    <property type="match status" value="1"/>
</dbReference>
<keyword evidence="1 5" id="KW-0597">Phosphoprotein</keyword>
<dbReference type="CDD" id="cd17535">
    <property type="entry name" value="REC_NarL-like"/>
    <property type="match status" value="1"/>
</dbReference>
<accession>A0A1M6W963</accession>
<evidence type="ECO:0000259" key="7">
    <source>
        <dbReference type="PROSITE" id="PS50110"/>
    </source>
</evidence>
<feature type="domain" description="HTH luxR-type" evidence="6">
    <location>
        <begin position="148"/>
        <end position="213"/>
    </location>
</feature>
<keyword evidence="4" id="KW-0804">Transcription</keyword>
<gene>
    <name evidence="8" type="ORF">SAMN04488028_1115</name>
</gene>
<dbReference type="Proteomes" id="UP000184474">
    <property type="component" value="Unassembled WGS sequence"/>
</dbReference>
<dbReference type="PROSITE" id="PS50110">
    <property type="entry name" value="RESPONSE_REGULATORY"/>
    <property type="match status" value="1"/>
</dbReference>
<sequence length="218" mass="24428">MSKINILVVDDHSLVREGIITMLSIYEDFNIIGDAESGEQALEKIAEEKPDVMLLDINMPGMNGIETAKKVLADYGGIRIIILSMEVTQDHISEAIKAGVAGYLAKDTKKEVLAEAIRKVMEGEQYFGDKISEVIFKGFYKQSKGEQVAKENKDLSKREVEVLRQIASGLSNREIADKLFISIRTVDAHRNHIMQKLSMKSTAQLVKYAIKEKIIDLE</sequence>
<dbReference type="PROSITE" id="PS00622">
    <property type="entry name" value="HTH_LUXR_1"/>
    <property type="match status" value="1"/>
</dbReference>
<evidence type="ECO:0000256" key="5">
    <source>
        <dbReference type="PROSITE-ProRule" id="PRU00169"/>
    </source>
</evidence>
<feature type="modified residue" description="4-aspartylphosphate" evidence="5">
    <location>
        <position position="56"/>
    </location>
</feature>
<organism evidence="8 9">
    <name type="scientific">Reichenbachiella agariperforans</name>
    <dbReference type="NCBI Taxonomy" id="156994"/>
    <lineage>
        <taxon>Bacteria</taxon>
        <taxon>Pseudomonadati</taxon>
        <taxon>Bacteroidota</taxon>
        <taxon>Cytophagia</taxon>
        <taxon>Cytophagales</taxon>
        <taxon>Reichenbachiellaceae</taxon>
        <taxon>Reichenbachiella</taxon>
    </lineage>
</organism>
<evidence type="ECO:0000256" key="4">
    <source>
        <dbReference type="ARBA" id="ARBA00023163"/>
    </source>
</evidence>
<dbReference type="PANTHER" id="PTHR43214:SF41">
    <property type="entry name" value="NITRATE_NITRITE RESPONSE REGULATOR PROTEIN NARP"/>
    <property type="match status" value="1"/>
</dbReference>
<dbReference type="SUPFAM" id="SSF46894">
    <property type="entry name" value="C-terminal effector domain of the bipartite response regulators"/>
    <property type="match status" value="1"/>
</dbReference>
<dbReference type="SUPFAM" id="SSF52172">
    <property type="entry name" value="CheY-like"/>
    <property type="match status" value="1"/>
</dbReference>
<dbReference type="InterPro" id="IPR001789">
    <property type="entry name" value="Sig_transdc_resp-reg_receiver"/>
</dbReference>
<dbReference type="GO" id="GO:0000160">
    <property type="term" value="P:phosphorelay signal transduction system"/>
    <property type="evidence" value="ECO:0007669"/>
    <property type="project" value="InterPro"/>
</dbReference>
<evidence type="ECO:0000313" key="9">
    <source>
        <dbReference type="Proteomes" id="UP000184474"/>
    </source>
</evidence>
<dbReference type="GO" id="GO:0006355">
    <property type="term" value="P:regulation of DNA-templated transcription"/>
    <property type="evidence" value="ECO:0007669"/>
    <property type="project" value="InterPro"/>
</dbReference>
<dbReference type="InterPro" id="IPR011006">
    <property type="entry name" value="CheY-like_superfamily"/>
</dbReference>
<dbReference type="STRING" id="156994.SAMN04488028_1115"/>
<keyword evidence="2" id="KW-0805">Transcription regulation</keyword>
<dbReference type="SMART" id="SM00448">
    <property type="entry name" value="REC"/>
    <property type="match status" value="1"/>
</dbReference>
<keyword evidence="9" id="KW-1185">Reference proteome</keyword>
<evidence type="ECO:0000259" key="6">
    <source>
        <dbReference type="PROSITE" id="PS50043"/>
    </source>
</evidence>